<dbReference type="PANTHER" id="PTHR43784:SF2">
    <property type="entry name" value="GDSL-LIKE LIPASE_ACYLHYDROLASE, PUTATIVE (AFU_ORTHOLOGUE AFUA_2G00820)-RELATED"/>
    <property type="match status" value="1"/>
</dbReference>
<dbReference type="InterPro" id="IPR036514">
    <property type="entry name" value="SGNH_hydro_sf"/>
</dbReference>
<proteinExistence type="predicted"/>
<organism evidence="2">
    <name type="scientific">mine drainage metagenome</name>
    <dbReference type="NCBI Taxonomy" id="410659"/>
    <lineage>
        <taxon>unclassified sequences</taxon>
        <taxon>metagenomes</taxon>
        <taxon>ecological metagenomes</taxon>
    </lineage>
</organism>
<dbReference type="InterPro" id="IPR013830">
    <property type="entry name" value="SGNH_hydro"/>
</dbReference>
<evidence type="ECO:0000259" key="1">
    <source>
        <dbReference type="Pfam" id="PF13472"/>
    </source>
</evidence>
<protein>
    <submittedName>
        <fullName evidence="2">GDSL-like lipase/acylhydrolase</fullName>
    </submittedName>
</protein>
<dbReference type="PANTHER" id="PTHR43784">
    <property type="entry name" value="GDSL-LIKE LIPASE/ACYLHYDROLASE, PUTATIVE (AFU_ORTHOLOGUE AFUA_2G00820)-RELATED"/>
    <property type="match status" value="1"/>
</dbReference>
<gene>
    <name evidence="2" type="ORF">GALL_397850</name>
</gene>
<dbReference type="Pfam" id="PF13472">
    <property type="entry name" value="Lipase_GDSL_2"/>
    <property type="match status" value="1"/>
</dbReference>
<dbReference type="EMBL" id="MLJW01001386">
    <property type="protein sequence ID" value="OIQ78509.1"/>
    <property type="molecule type" value="Genomic_DNA"/>
</dbReference>
<sequence length="284" mass="31358">MTTYDTLPSGSTPPPRWARYVALGDSFTEGLWDVPAGTDTCRGWADLLAGHLASRQHAAGVQPLAYANLAVRGRLLRPILREQVPAALTLEPDLVSLVGGGNDLLRPTGDPDRLARDLEAAVVRFRRAGADVLLATGVDTADSPLVRRTRSRVGVLNAHVWSIARRHGAVVVDLWGMRSLRDWRMWSDDRIHLTTEGHRRVAQAALVALGLNPDDPRWDEPLTALPAPPRVQQLREDAEWVHEHVVPWMTRRFQGRSSGDTRIAKRPELAPALDLPLVDVPTTE</sequence>
<dbReference type="SUPFAM" id="SSF52266">
    <property type="entry name" value="SGNH hydrolase"/>
    <property type="match status" value="1"/>
</dbReference>
<dbReference type="GO" id="GO:0016787">
    <property type="term" value="F:hydrolase activity"/>
    <property type="evidence" value="ECO:0007669"/>
    <property type="project" value="UniProtKB-KW"/>
</dbReference>
<name>A0A1J5QRE6_9ZZZZ</name>
<evidence type="ECO:0000313" key="2">
    <source>
        <dbReference type="EMBL" id="OIQ78509.1"/>
    </source>
</evidence>
<comment type="caution">
    <text evidence="2">The sequence shown here is derived from an EMBL/GenBank/DDBJ whole genome shotgun (WGS) entry which is preliminary data.</text>
</comment>
<accession>A0A1J5QRE6</accession>
<keyword evidence="2" id="KW-0378">Hydrolase</keyword>
<reference evidence="2" key="1">
    <citation type="submission" date="2016-10" db="EMBL/GenBank/DDBJ databases">
        <title>Sequence of Gallionella enrichment culture.</title>
        <authorList>
            <person name="Poehlein A."/>
            <person name="Muehling M."/>
            <person name="Daniel R."/>
        </authorList>
    </citation>
    <scope>NUCLEOTIDE SEQUENCE</scope>
</reference>
<dbReference type="AlphaFoldDB" id="A0A1J5QRE6"/>
<dbReference type="CDD" id="cd01832">
    <property type="entry name" value="SGNH_hydrolase_like_1"/>
    <property type="match status" value="1"/>
</dbReference>
<dbReference type="InterPro" id="IPR053140">
    <property type="entry name" value="GDSL_Rv0518-like"/>
</dbReference>
<dbReference type="Gene3D" id="3.40.50.1110">
    <property type="entry name" value="SGNH hydrolase"/>
    <property type="match status" value="1"/>
</dbReference>
<feature type="domain" description="SGNH hydrolase-type esterase" evidence="1">
    <location>
        <begin position="22"/>
        <end position="200"/>
    </location>
</feature>